<organism evidence="3 4">
    <name type="scientific">Rubritalea tangerina</name>
    <dbReference type="NCBI Taxonomy" id="430798"/>
    <lineage>
        <taxon>Bacteria</taxon>
        <taxon>Pseudomonadati</taxon>
        <taxon>Verrucomicrobiota</taxon>
        <taxon>Verrucomicrobiia</taxon>
        <taxon>Verrucomicrobiales</taxon>
        <taxon>Rubritaleaceae</taxon>
        <taxon>Rubritalea</taxon>
    </lineage>
</organism>
<keyword evidence="1" id="KW-0812">Transmembrane</keyword>
<sequence>MRKVYEDQDMTMVGYYQSVLQEEGVETAVKNEYAQLAAGEVPFQQVYPELWVVNDEDYEPAVALIKQLREQDAPEVVVGEVDEPEESSEGDDMLNDVPNRYKRSTGMQVVMWLGTMVVVFLLALSLCMLVESLF</sequence>
<keyword evidence="1" id="KW-1133">Transmembrane helix</keyword>
<dbReference type="InterPro" id="IPR018551">
    <property type="entry name" value="DUF2007"/>
</dbReference>
<accession>A0ABW4ZC62</accession>
<dbReference type="Gene3D" id="3.30.70.790">
    <property type="entry name" value="UreE, C-terminal domain"/>
    <property type="match status" value="1"/>
</dbReference>
<feature type="domain" description="DUF2007" evidence="2">
    <location>
        <begin position="1"/>
        <end position="68"/>
    </location>
</feature>
<evidence type="ECO:0000313" key="4">
    <source>
        <dbReference type="Proteomes" id="UP001597389"/>
    </source>
</evidence>
<dbReference type="EMBL" id="JBHUJB010000046">
    <property type="protein sequence ID" value="MFD2159473.1"/>
    <property type="molecule type" value="Genomic_DNA"/>
</dbReference>
<dbReference type="Pfam" id="PF09413">
    <property type="entry name" value="DUF2007"/>
    <property type="match status" value="1"/>
</dbReference>
<gene>
    <name evidence="3" type="ORF">ACFSW8_11220</name>
</gene>
<evidence type="ECO:0000313" key="3">
    <source>
        <dbReference type="EMBL" id="MFD2159473.1"/>
    </source>
</evidence>
<dbReference type="Proteomes" id="UP001597389">
    <property type="component" value="Unassembled WGS sequence"/>
</dbReference>
<evidence type="ECO:0000259" key="2">
    <source>
        <dbReference type="Pfam" id="PF09413"/>
    </source>
</evidence>
<keyword evidence="4" id="KW-1185">Reference proteome</keyword>
<keyword evidence="1" id="KW-0472">Membrane</keyword>
<name>A0ABW4ZC62_9BACT</name>
<protein>
    <submittedName>
        <fullName evidence="3">DUF2007 domain-containing protein</fullName>
    </submittedName>
</protein>
<dbReference type="RefSeq" id="WP_377086211.1">
    <property type="nucleotide sequence ID" value="NZ_JBHSJL010000014.1"/>
</dbReference>
<comment type="caution">
    <text evidence="3">The sequence shown here is derived from an EMBL/GenBank/DDBJ whole genome shotgun (WGS) entry which is preliminary data.</text>
</comment>
<feature type="transmembrane region" description="Helical" evidence="1">
    <location>
        <begin position="109"/>
        <end position="131"/>
    </location>
</feature>
<reference evidence="4" key="1">
    <citation type="journal article" date="2019" name="Int. J. Syst. Evol. Microbiol.">
        <title>The Global Catalogue of Microorganisms (GCM) 10K type strain sequencing project: providing services to taxonomists for standard genome sequencing and annotation.</title>
        <authorList>
            <consortium name="The Broad Institute Genomics Platform"/>
            <consortium name="The Broad Institute Genome Sequencing Center for Infectious Disease"/>
            <person name="Wu L."/>
            <person name="Ma J."/>
        </authorList>
    </citation>
    <scope>NUCLEOTIDE SEQUENCE [LARGE SCALE GENOMIC DNA]</scope>
    <source>
        <strain evidence="4">CCUG 57942</strain>
    </source>
</reference>
<proteinExistence type="predicted"/>
<evidence type="ECO:0000256" key="1">
    <source>
        <dbReference type="SAM" id="Phobius"/>
    </source>
</evidence>